<dbReference type="AlphaFoldDB" id="A0A5N6KX58"/>
<dbReference type="EMBL" id="VIBQ01000013">
    <property type="protein sequence ID" value="KAB8346285.1"/>
    <property type="molecule type" value="Genomic_DNA"/>
</dbReference>
<evidence type="ECO:0000313" key="1">
    <source>
        <dbReference type="EMBL" id="KAB8346285.1"/>
    </source>
</evidence>
<comment type="caution">
    <text evidence="1">The sequence shown here is derived from an EMBL/GenBank/DDBJ whole genome shotgun (WGS) entry which is preliminary data.</text>
</comment>
<evidence type="ECO:0000313" key="2">
    <source>
        <dbReference type="Proteomes" id="UP000327013"/>
    </source>
</evidence>
<protein>
    <submittedName>
        <fullName evidence="1">Uncharacterized protein</fullName>
    </submittedName>
</protein>
<gene>
    <name evidence="1" type="ORF">FH972_023329</name>
</gene>
<dbReference type="OrthoDB" id="3944050at2759"/>
<name>A0A5N6KX58_9ROSI</name>
<sequence>MRHNVIVVAAQKSLRTQSNWGGKGRGARSAHMTEHGMMQHWQSSPHQHGFVTGGRSGILLPVGFVADEVPEVRDEEAVELGIVPGVGGCGVWVCGVVGWELVRLDWGGRWEGGGSVLPRVEGRVGLAA</sequence>
<dbReference type="Proteomes" id="UP000327013">
    <property type="component" value="Unassembled WGS sequence"/>
</dbReference>
<proteinExistence type="predicted"/>
<reference evidence="1 2" key="1">
    <citation type="submission" date="2019-06" db="EMBL/GenBank/DDBJ databases">
        <title>A chromosomal-level reference genome of Carpinus fangiana (Coryloideae, Betulaceae).</title>
        <authorList>
            <person name="Yang X."/>
            <person name="Wang Z."/>
            <person name="Zhang L."/>
            <person name="Hao G."/>
            <person name="Liu J."/>
            <person name="Yang Y."/>
        </authorList>
    </citation>
    <scope>NUCLEOTIDE SEQUENCE [LARGE SCALE GENOMIC DNA]</scope>
    <source>
        <strain evidence="1">Cfa_2016G</strain>
        <tissue evidence="1">Leaf</tissue>
    </source>
</reference>
<accession>A0A5N6KX58</accession>
<keyword evidence="2" id="KW-1185">Reference proteome</keyword>
<organism evidence="1 2">
    <name type="scientific">Carpinus fangiana</name>
    <dbReference type="NCBI Taxonomy" id="176857"/>
    <lineage>
        <taxon>Eukaryota</taxon>
        <taxon>Viridiplantae</taxon>
        <taxon>Streptophyta</taxon>
        <taxon>Embryophyta</taxon>
        <taxon>Tracheophyta</taxon>
        <taxon>Spermatophyta</taxon>
        <taxon>Magnoliopsida</taxon>
        <taxon>eudicotyledons</taxon>
        <taxon>Gunneridae</taxon>
        <taxon>Pentapetalae</taxon>
        <taxon>rosids</taxon>
        <taxon>fabids</taxon>
        <taxon>Fagales</taxon>
        <taxon>Betulaceae</taxon>
        <taxon>Carpinus</taxon>
    </lineage>
</organism>